<feature type="transmembrane region" description="Helical" evidence="6">
    <location>
        <begin position="516"/>
        <end position="543"/>
    </location>
</feature>
<dbReference type="SUPFAM" id="SSF103473">
    <property type="entry name" value="MFS general substrate transporter"/>
    <property type="match status" value="1"/>
</dbReference>
<feature type="transmembrane region" description="Helical" evidence="6">
    <location>
        <begin position="586"/>
        <end position="604"/>
    </location>
</feature>
<feature type="transmembrane region" description="Helical" evidence="6">
    <location>
        <begin position="491"/>
        <end position="510"/>
    </location>
</feature>
<dbReference type="Proteomes" id="UP000522262">
    <property type="component" value="Unassembled WGS sequence"/>
</dbReference>
<keyword evidence="4 6" id="KW-0472">Membrane</keyword>
<dbReference type="FunFam" id="1.20.1250.20:FF:000319">
    <property type="entry name" value="MFS transporter, putative"/>
    <property type="match status" value="1"/>
</dbReference>
<gene>
    <name evidence="7" type="ORF">FMEXI_784</name>
</gene>
<feature type="transmembrane region" description="Helical" evidence="6">
    <location>
        <begin position="447"/>
        <end position="470"/>
    </location>
</feature>
<comment type="caution">
    <text evidence="7">The sequence shown here is derived from an EMBL/GenBank/DDBJ whole genome shotgun (WGS) entry which is preliminary data.</text>
</comment>
<organism evidence="7 8">
    <name type="scientific">Fusarium mexicanum</name>
    <dbReference type="NCBI Taxonomy" id="751941"/>
    <lineage>
        <taxon>Eukaryota</taxon>
        <taxon>Fungi</taxon>
        <taxon>Dikarya</taxon>
        <taxon>Ascomycota</taxon>
        <taxon>Pezizomycotina</taxon>
        <taxon>Sordariomycetes</taxon>
        <taxon>Hypocreomycetidae</taxon>
        <taxon>Hypocreales</taxon>
        <taxon>Nectriaceae</taxon>
        <taxon>Fusarium</taxon>
        <taxon>Fusarium fujikuroi species complex</taxon>
    </lineage>
</organism>
<dbReference type="Gene3D" id="1.20.1250.20">
    <property type="entry name" value="MFS general substrate transporter like domains"/>
    <property type="match status" value="1"/>
</dbReference>
<protein>
    <submittedName>
        <fullName evidence="7">HOL1-like transporter</fullName>
    </submittedName>
</protein>
<proteinExistence type="predicted"/>
<dbReference type="Pfam" id="PF07690">
    <property type="entry name" value="MFS_1"/>
    <property type="match status" value="1"/>
</dbReference>
<dbReference type="PANTHER" id="PTHR23502:SF30">
    <property type="entry name" value="TRANSPORTER, PUTATIVE (AFU_ORTHOLOGUE AFUA_8G04702)-RELATED"/>
    <property type="match status" value="1"/>
</dbReference>
<dbReference type="PANTHER" id="PTHR23502">
    <property type="entry name" value="MAJOR FACILITATOR SUPERFAMILY"/>
    <property type="match status" value="1"/>
</dbReference>
<feature type="transmembrane region" description="Helical" evidence="6">
    <location>
        <begin position="405"/>
        <end position="427"/>
    </location>
</feature>
<dbReference type="InterPro" id="IPR011701">
    <property type="entry name" value="MFS"/>
</dbReference>
<evidence type="ECO:0000256" key="5">
    <source>
        <dbReference type="ARBA" id="ARBA00023180"/>
    </source>
</evidence>
<dbReference type="EMBL" id="JAAOAM010000020">
    <property type="protein sequence ID" value="KAF5557461.1"/>
    <property type="molecule type" value="Genomic_DNA"/>
</dbReference>
<feature type="transmembrane region" description="Helical" evidence="6">
    <location>
        <begin position="275"/>
        <end position="297"/>
    </location>
</feature>
<evidence type="ECO:0000256" key="6">
    <source>
        <dbReference type="SAM" id="Phobius"/>
    </source>
</evidence>
<keyword evidence="5" id="KW-0325">Glycoprotein</keyword>
<dbReference type="InterPro" id="IPR036259">
    <property type="entry name" value="MFS_trans_sf"/>
</dbReference>
<evidence type="ECO:0000256" key="3">
    <source>
        <dbReference type="ARBA" id="ARBA00022989"/>
    </source>
</evidence>
<feature type="transmembrane region" description="Helical" evidence="6">
    <location>
        <begin position="146"/>
        <end position="170"/>
    </location>
</feature>
<sequence>MSGLIYLPGEERRIAPLLLLIPPSSSGDTDAGDEHIRHRIEPHHIEPHRTERRRTEPRPLVPELNKSYYPPLRPSSFCTLRLPSPEPRTMANVVVENPIPGTIFLVDLNRNLRLRHAGGGDGDIVLDPAPSDDPEDPLNWTPRRKVLALICQNLYTWFTGMSVATVYSVLVPLAQQSKVSIKTLNEGTGYMYLLLGWGLLFWQPFSLRYGKRLTYLVSVLGAIGTSVWSAHVSSNGEWIAKCIIQGFFIAPIEALPEISITDLYFTHQRGTYMGIYALALAGSNYFAPVICGFIAEYQGWQWVFYWPVIFFSFVFVFLFFFMEETNYNRVARQVDPVPFSPSRLIVENNGKAEEKDADAGRSEVREADEANVQYAKPRTFLQKLSLWQPTPSQSMARHAGRSLQYLSWPVIFFAGFSYGSYLIWFNVLNATASIILSGPGYGFKPSMVGLSYLSCCLGTIIAAILAGRLSDWLTIKLARRNNGIMEAEHRLWPLAICVIGVPASLILWGVGAQHGVHWFGLIFAMCTLSVTSVMGLIISINYLIDSYYELSGDAIVTIILVRNTMSFAISYGITPWITNMGYQNCFISVAFIALAACSACFVMIKFGKLLRQRSAPRYKELVDDDKRVAGIAT</sequence>
<evidence type="ECO:0000313" key="7">
    <source>
        <dbReference type="EMBL" id="KAF5557461.1"/>
    </source>
</evidence>
<keyword evidence="3 6" id="KW-1133">Transmembrane helix</keyword>
<keyword evidence="2 6" id="KW-0812">Transmembrane</keyword>
<evidence type="ECO:0000256" key="4">
    <source>
        <dbReference type="ARBA" id="ARBA00023136"/>
    </source>
</evidence>
<evidence type="ECO:0000256" key="2">
    <source>
        <dbReference type="ARBA" id="ARBA00022692"/>
    </source>
</evidence>
<feature type="transmembrane region" description="Helical" evidence="6">
    <location>
        <begin position="303"/>
        <end position="322"/>
    </location>
</feature>
<dbReference type="GO" id="GO:0005886">
    <property type="term" value="C:plasma membrane"/>
    <property type="evidence" value="ECO:0007669"/>
    <property type="project" value="TreeGrafter"/>
</dbReference>
<dbReference type="GO" id="GO:0022857">
    <property type="term" value="F:transmembrane transporter activity"/>
    <property type="evidence" value="ECO:0007669"/>
    <property type="project" value="InterPro"/>
</dbReference>
<keyword evidence="8" id="KW-1185">Reference proteome</keyword>
<reference evidence="7 8" key="1">
    <citation type="submission" date="2020-05" db="EMBL/GenBank/DDBJ databases">
        <title>Identification and distribution of gene clusters putatively required for synthesis of sphingolipid metabolism inhibitors in phylogenetically diverse species of the filamentous fungus Fusarium.</title>
        <authorList>
            <person name="Kim H.-S."/>
            <person name="Busman M."/>
            <person name="Brown D.W."/>
            <person name="Divon H."/>
            <person name="Uhlig S."/>
            <person name="Proctor R.H."/>
        </authorList>
    </citation>
    <scope>NUCLEOTIDE SEQUENCE [LARGE SCALE GENOMIC DNA]</scope>
    <source>
        <strain evidence="7 8">NRRL 53147</strain>
    </source>
</reference>
<name>A0A8H5JQL8_9HYPO</name>
<feature type="transmembrane region" description="Helical" evidence="6">
    <location>
        <begin position="555"/>
        <end position="574"/>
    </location>
</feature>
<evidence type="ECO:0000313" key="8">
    <source>
        <dbReference type="Proteomes" id="UP000522262"/>
    </source>
</evidence>
<dbReference type="AlphaFoldDB" id="A0A8H5JQL8"/>
<comment type="subcellular location">
    <subcellularLocation>
        <location evidence="1">Membrane</location>
        <topology evidence="1">Multi-pass membrane protein</topology>
    </subcellularLocation>
</comment>
<accession>A0A8H5JQL8</accession>
<feature type="transmembrane region" description="Helical" evidence="6">
    <location>
        <begin position="190"/>
        <end position="207"/>
    </location>
</feature>
<evidence type="ECO:0000256" key="1">
    <source>
        <dbReference type="ARBA" id="ARBA00004141"/>
    </source>
</evidence>